<comment type="caution">
    <text evidence="8">The sequence shown here is derived from an EMBL/GenBank/DDBJ whole genome shotgun (WGS) entry which is preliminary data.</text>
</comment>
<keyword evidence="8" id="KW-0282">Flagellum</keyword>
<dbReference type="AlphaFoldDB" id="A0AA91VCW8"/>
<dbReference type="InterPro" id="IPR011491">
    <property type="entry name" value="FlgE_D2"/>
</dbReference>
<evidence type="ECO:0000256" key="1">
    <source>
        <dbReference type="ARBA" id="ARBA00009677"/>
    </source>
</evidence>
<proteinExistence type="inferred from homology"/>
<protein>
    <recommendedName>
        <fullName evidence="2">Flagellar hook protein FlgE</fullName>
    </recommendedName>
</protein>
<dbReference type="InterPro" id="IPR053967">
    <property type="entry name" value="LlgE_F_G-like_D1"/>
</dbReference>
<dbReference type="SUPFAM" id="SSF117143">
    <property type="entry name" value="Flagellar hook protein flgE"/>
    <property type="match status" value="1"/>
</dbReference>
<sequence length="407" mass="42933">MIKSLYTSISGMNAMQSALSVTSNNIANAQTVGYKKQKAMFDDLLYNNTVGSRGDGTYAGTNPKSIGNGVKLSGTNTDYSTGTINPTGVKGNVAIDGNGFFVVGDSQGGNTQYTRKGTFNKSDDNYIVNTEGQYVLGYGVDPKTGKVDYLSGVKPISVPLDSAIAGVQTDAAKISGNIPRDVPKIAKEFDAYDSAGKKVKVRIEISQTTQPNEYKYDVLVQQRDGQFTNVAPNNTLTFDNTGKLQNGGPVNIPFNVNGSTGTIKLDVSGLSNMPTEDTLTSKATTGREAAVAKDYEISDGGDVLVRYSDGSSRVAGQLAVATFPNDNGLMKVGNGNYEPTAAAGVVRIGAANQGGAGKIKGNSQESSNVDLAVEFVDLMLYQRGFQGNTKVIKVSDDILNEVVNLIR</sequence>
<dbReference type="PANTHER" id="PTHR30435">
    <property type="entry name" value="FLAGELLAR PROTEIN"/>
    <property type="match status" value="1"/>
</dbReference>
<dbReference type="Gene3D" id="2.60.98.20">
    <property type="entry name" value="Flagellar hook protein FlgE"/>
    <property type="match status" value="1"/>
</dbReference>
<dbReference type="Pfam" id="PF00460">
    <property type="entry name" value="Flg_bb_rod"/>
    <property type="match status" value="1"/>
</dbReference>
<feature type="domain" description="Flagellar basal-body/hook protein C-terminal" evidence="5">
    <location>
        <begin position="364"/>
        <end position="405"/>
    </location>
</feature>
<feature type="domain" description="Flagellar hook protein FlgE/F/G-like D1" evidence="7">
    <location>
        <begin position="94"/>
        <end position="161"/>
    </location>
</feature>
<comment type="subcellular location">
    <subcellularLocation>
        <location evidence="3">Bacterial flagellum basal body</location>
    </subcellularLocation>
</comment>
<dbReference type="InterPro" id="IPR037058">
    <property type="entry name" value="Falgellar_hook_FlgE_sf"/>
</dbReference>
<evidence type="ECO:0000256" key="3">
    <source>
        <dbReference type="RuleBase" id="RU362116"/>
    </source>
</evidence>
<dbReference type="Pfam" id="PF22692">
    <property type="entry name" value="LlgE_F_G_D1"/>
    <property type="match status" value="1"/>
</dbReference>
<evidence type="ECO:0000259" key="6">
    <source>
        <dbReference type="Pfam" id="PF07559"/>
    </source>
</evidence>
<keyword evidence="8" id="KW-0966">Cell projection</keyword>
<evidence type="ECO:0000259" key="7">
    <source>
        <dbReference type="Pfam" id="PF22692"/>
    </source>
</evidence>
<dbReference type="NCBIfam" id="NF004241">
    <property type="entry name" value="PRK05682.1-5"/>
    <property type="match status" value="1"/>
</dbReference>
<name>A0AA91VCW8_9BACI</name>
<comment type="similarity">
    <text evidence="1 3">Belongs to the flagella basal body rod proteins family.</text>
</comment>
<dbReference type="Pfam" id="PF06429">
    <property type="entry name" value="Flg_bbr_C"/>
    <property type="match status" value="1"/>
</dbReference>
<dbReference type="Pfam" id="PF07559">
    <property type="entry name" value="FlgE_D2"/>
    <property type="match status" value="1"/>
</dbReference>
<dbReference type="RefSeq" id="WP_097896229.1">
    <property type="nucleotide sequence ID" value="NZ_NVOR01000022.1"/>
</dbReference>
<accession>A0AA91VCW8</accession>
<feature type="domain" description="Flagellar hook protein FlgE D2" evidence="6">
    <location>
        <begin position="187"/>
        <end position="271"/>
    </location>
</feature>
<dbReference type="InterPro" id="IPR037925">
    <property type="entry name" value="FlgE/F/G-like"/>
</dbReference>
<dbReference type="GO" id="GO:0071978">
    <property type="term" value="P:bacterial-type flagellum-dependent swarming motility"/>
    <property type="evidence" value="ECO:0007669"/>
    <property type="project" value="TreeGrafter"/>
</dbReference>
<evidence type="ECO:0000313" key="9">
    <source>
        <dbReference type="Proteomes" id="UP000221020"/>
    </source>
</evidence>
<keyword evidence="3" id="KW-0975">Bacterial flagellum</keyword>
<dbReference type="GO" id="GO:0009425">
    <property type="term" value="C:bacterial-type flagellum basal body"/>
    <property type="evidence" value="ECO:0007669"/>
    <property type="project" value="UniProtKB-SubCell"/>
</dbReference>
<dbReference type="PANTHER" id="PTHR30435:SF19">
    <property type="entry name" value="FLAGELLAR BASAL-BODY ROD PROTEIN FLGG"/>
    <property type="match status" value="1"/>
</dbReference>
<dbReference type="NCBIfam" id="TIGR03506">
    <property type="entry name" value="FlgEFG_subfam"/>
    <property type="match status" value="1"/>
</dbReference>
<keyword evidence="8" id="KW-0969">Cilium</keyword>
<gene>
    <name evidence="8" type="ORF">CON65_08790</name>
</gene>
<evidence type="ECO:0000313" key="8">
    <source>
        <dbReference type="EMBL" id="PED82952.1"/>
    </source>
</evidence>
<dbReference type="InterPro" id="IPR001444">
    <property type="entry name" value="Flag_bb_rod_N"/>
</dbReference>
<dbReference type="InterPro" id="IPR020013">
    <property type="entry name" value="Flagellar_FlgE/F/G"/>
</dbReference>
<organism evidence="8 9">
    <name type="scientific">Bacillus pseudomycoides</name>
    <dbReference type="NCBI Taxonomy" id="64104"/>
    <lineage>
        <taxon>Bacteria</taxon>
        <taxon>Bacillati</taxon>
        <taxon>Bacillota</taxon>
        <taxon>Bacilli</taxon>
        <taxon>Bacillales</taxon>
        <taxon>Bacillaceae</taxon>
        <taxon>Bacillus</taxon>
        <taxon>Bacillus cereus group</taxon>
    </lineage>
</organism>
<feature type="domain" description="Flagellar basal body rod protein N-terminal" evidence="4">
    <location>
        <begin position="5"/>
        <end position="35"/>
    </location>
</feature>
<dbReference type="EMBL" id="NVOR01000022">
    <property type="protein sequence ID" value="PED82952.1"/>
    <property type="molecule type" value="Genomic_DNA"/>
</dbReference>
<evidence type="ECO:0000259" key="4">
    <source>
        <dbReference type="Pfam" id="PF00460"/>
    </source>
</evidence>
<dbReference type="InterPro" id="IPR010930">
    <property type="entry name" value="Flg_bb/hook_C_dom"/>
</dbReference>
<reference evidence="8 9" key="1">
    <citation type="submission" date="2017-09" db="EMBL/GenBank/DDBJ databases">
        <title>Large-scale bioinformatics analysis of Bacillus genomes uncovers conserved roles of natural products in bacterial physiology.</title>
        <authorList>
            <consortium name="Agbiome Team Llc"/>
            <person name="Bleich R.M."/>
            <person name="Grubbs K.J."/>
            <person name="Santa Maria K.C."/>
            <person name="Allen S.E."/>
            <person name="Farag S."/>
            <person name="Shank E.A."/>
            <person name="Bowers A."/>
        </authorList>
    </citation>
    <scope>NUCLEOTIDE SEQUENCE [LARGE SCALE GENOMIC DNA]</scope>
    <source>
        <strain evidence="8 9">AFS092012</strain>
    </source>
</reference>
<evidence type="ECO:0000256" key="2">
    <source>
        <dbReference type="ARBA" id="ARBA00019015"/>
    </source>
</evidence>
<dbReference type="Proteomes" id="UP000221020">
    <property type="component" value="Unassembled WGS sequence"/>
</dbReference>
<evidence type="ECO:0000259" key="5">
    <source>
        <dbReference type="Pfam" id="PF06429"/>
    </source>
</evidence>